<dbReference type="GO" id="GO:0030170">
    <property type="term" value="F:pyridoxal phosphate binding"/>
    <property type="evidence" value="ECO:0007669"/>
    <property type="project" value="UniProtKB-UniRule"/>
</dbReference>
<feature type="active site" description="Proton acceptor; specific for L-alanine" evidence="4">
    <location>
        <position position="276"/>
    </location>
</feature>
<dbReference type="Proteomes" id="UP000250918">
    <property type="component" value="Unassembled WGS sequence"/>
</dbReference>
<feature type="binding site" evidence="4 6">
    <location>
        <position position="137"/>
    </location>
    <ligand>
        <name>substrate</name>
    </ligand>
</feature>
<sequence length="384" mass="43027">MKSPRSLQWIELSRSALYRNLDSLRRLAHGRIMAPSVKANAYGHGLSEITRMLSARKDVAYLSVHSLEEAIVCRQSGWKRKIMLLGPVALDSMDAVIKHKLEPVICSREHLEALGKAADKRRVMVQTHVKLETGTNRQGFVDKELSGVARIYKKHKYLGGPLGASTHFANIEDTTSHEYAQFQLDNFNRLTGVMTKLGIKPKLRHTASSAALILFDKTRFELVRPGLSTYGHWPSKETYLSYRLQGGKNSILSPVLSWKTRVTQIKEVPADSFIGYGCTYRTTAPTRLALLPIGYYDGYDRGLSNQAYVLIRGKRAPVRGRICMNLTMVDVTDIKGVRLEDEVTLIGTDRGETLSAEQLAQWAGTINYEILARLTPTAPRSIVR</sequence>
<dbReference type="EMBL" id="PQAP01000047">
    <property type="protein sequence ID" value="PWB73826.1"/>
    <property type="molecule type" value="Genomic_DNA"/>
</dbReference>
<dbReference type="SUPFAM" id="SSF51419">
    <property type="entry name" value="PLP-binding barrel"/>
    <property type="match status" value="1"/>
</dbReference>
<evidence type="ECO:0000256" key="2">
    <source>
        <dbReference type="ARBA" id="ARBA00022898"/>
    </source>
</evidence>
<evidence type="ECO:0000313" key="8">
    <source>
        <dbReference type="EMBL" id="PWB73826.1"/>
    </source>
</evidence>
<evidence type="ECO:0000256" key="5">
    <source>
        <dbReference type="PIRSR" id="PIRSR600821-50"/>
    </source>
</evidence>
<evidence type="ECO:0000256" key="6">
    <source>
        <dbReference type="PIRSR" id="PIRSR600821-52"/>
    </source>
</evidence>
<dbReference type="CDD" id="cd00430">
    <property type="entry name" value="PLPDE_III_AR"/>
    <property type="match status" value="1"/>
</dbReference>
<dbReference type="NCBIfam" id="TIGR00492">
    <property type="entry name" value="alr"/>
    <property type="match status" value="1"/>
</dbReference>
<evidence type="ECO:0000256" key="3">
    <source>
        <dbReference type="ARBA" id="ARBA00023235"/>
    </source>
</evidence>
<feature type="modified residue" description="N6-(pyridoxal phosphate)lysine" evidence="4 5">
    <location>
        <position position="38"/>
    </location>
</feature>
<comment type="pathway">
    <text evidence="4">Amino-acid biosynthesis; D-alanine biosynthesis; D-alanine from L-alanine: step 1/1.</text>
</comment>
<dbReference type="Pfam" id="PF01168">
    <property type="entry name" value="Ala_racemase_N"/>
    <property type="match status" value="1"/>
</dbReference>
<keyword evidence="3 4" id="KW-0413">Isomerase</keyword>
<dbReference type="PRINTS" id="PR00992">
    <property type="entry name" value="ALARACEMASE"/>
</dbReference>
<dbReference type="InterPro" id="IPR009006">
    <property type="entry name" value="Ala_racemase/Decarboxylase_C"/>
</dbReference>
<dbReference type="EC" id="5.1.1.1" evidence="4"/>
<feature type="binding site" evidence="4 6">
    <location>
        <position position="324"/>
    </location>
    <ligand>
        <name>substrate</name>
    </ligand>
</feature>
<protein>
    <recommendedName>
        <fullName evidence="4">Alanine racemase</fullName>
        <ecNumber evidence="4">5.1.1.1</ecNumber>
    </recommendedName>
</protein>
<keyword evidence="2 4" id="KW-0663">Pyridoxal phosphate</keyword>
<dbReference type="PROSITE" id="PS00395">
    <property type="entry name" value="ALANINE_RACEMASE"/>
    <property type="match status" value="1"/>
</dbReference>
<dbReference type="GO" id="GO:0005829">
    <property type="term" value="C:cytosol"/>
    <property type="evidence" value="ECO:0007669"/>
    <property type="project" value="TreeGrafter"/>
</dbReference>
<dbReference type="HAMAP" id="MF_01201">
    <property type="entry name" value="Ala_racemase"/>
    <property type="match status" value="1"/>
</dbReference>
<organism evidence="8 9">
    <name type="scientific">candidate division GN15 bacterium</name>
    <dbReference type="NCBI Taxonomy" id="2072418"/>
    <lineage>
        <taxon>Bacteria</taxon>
        <taxon>candidate division GN15</taxon>
    </lineage>
</organism>
<proteinExistence type="inferred from homology"/>
<comment type="function">
    <text evidence="4">Catalyzes the interconversion of L-alanine and D-alanine. May also act on other amino acids.</text>
</comment>
<dbReference type="InterPro" id="IPR011079">
    <property type="entry name" value="Ala_racemase_C"/>
</dbReference>
<dbReference type="UniPathway" id="UPA00042">
    <property type="reaction ID" value="UER00497"/>
</dbReference>
<dbReference type="InterPro" id="IPR020622">
    <property type="entry name" value="Ala_racemase_pyridoxalP-BS"/>
</dbReference>
<dbReference type="AlphaFoldDB" id="A0A855X7P0"/>
<dbReference type="Gene3D" id="3.20.20.10">
    <property type="entry name" value="Alanine racemase"/>
    <property type="match status" value="1"/>
</dbReference>
<comment type="catalytic activity">
    <reaction evidence="4">
        <text>L-alanine = D-alanine</text>
        <dbReference type="Rhea" id="RHEA:20249"/>
        <dbReference type="ChEBI" id="CHEBI:57416"/>
        <dbReference type="ChEBI" id="CHEBI:57972"/>
        <dbReference type="EC" id="5.1.1.1"/>
    </reaction>
</comment>
<dbReference type="PANTHER" id="PTHR30511">
    <property type="entry name" value="ALANINE RACEMASE"/>
    <property type="match status" value="1"/>
</dbReference>
<dbReference type="InterPro" id="IPR029066">
    <property type="entry name" value="PLP-binding_barrel"/>
</dbReference>
<dbReference type="SUPFAM" id="SSF50621">
    <property type="entry name" value="Alanine racemase C-terminal domain-like"/>
    <property type="match status" value="1"/>
</dbReference>
<evidence type="ECO:0000259" key="7">
    <source>
        <dbReference type="SMART" id="SM01005"/>
    </source>
</evidence>
<reference evidence="8 9" key="1">
    <citation type="journal article" date="2018" name="ISME J.">
        <title>A methanotrophic archaeon couples anaerobic oxidation of methane to Fe(III) reduction.</title>
        <authorList>
            <person name="Cai C."/>
            <person name="Leu A.O."/>
            <person name="Xie G.J."/>
            <person name="Guo J."/>
            <person name="Feng Y."/>
            <person name="Zhao J.X."/>
            <person name="Tyson G.W."/>
            <person name="Yuan Z."/>
            <person name="Hu S."/>
        </authorList>
    </citation>
    <scope>NUCLEOTIDE SEQUENCE [LARGE SCALE GENOMIC DNA]</scope>
    <source>
        <strain evidence="8">FeB_12</strain>
    </source>
</reference>
<comment type="caution">
    <text evidence="8">The sequence shown here is derived from an EMBL/GenBank/DDBJ whole genome shotgun (WGS) entry which is preliminary data.</text>
</comment>
<accession>A0A855X7P0</accession>
<feature type="domain" description="Alanine racemase C-terminal" evidence="7">
    <location>
        <begin position="255"/>
        <end position="383"/>
    </location>
</feature>
<dbReference type="InterPro" id="IPR001608">
    <property type="entry name" value="Ala_racemase_N"/>
</dbReference>
<dbReference type="GO" id="GO:0008784">
    <property type="term" value="F:alanine racemase activity"/>
    <property type="evidence" value="ECO:0007669"/>
    <property type="project" value="UniProtKB-UniRule"/>
</dbReference>
<comment type="cofactor">
    <cofactor evidence="1 4 5">
        <name>pyridoxal 5'-phosphate</name>
        <dbReference type="ChEBI" id="CHEBI:597326"/>
    </cofactor>
</comment>
<dbReference type="Pfam" id="PF00842">
    <property type="entry name" value="Ala_racemase_C"/>
    <property type="match status" value="1"/>
</dbReference>
<name>A0A855X7P0_9BACT</name>
<evidence type="ECO:0000313" key="9">
    <source>
        <dbReference type="Proteomes" id="UP000250918"/>
    </source>
</evidence>
<comment type="similarity">
    <text evidence="4">Belongs to the alanine racemase family.</text>
</comment>
<gene>
    <name evidence="8" type="primary">alr</name>
    <name evidence="8" type="ORF">C3F09_04740</name>
</gene>
<dbReference type="Gene3D" id="2.40.37.10">
    <property type="entry name" value="Lyase, Ornithine Decarboxylase, Chain A, domain 1"/>
    <property type="match status" value="1"/>
</dbReference>
<dbReference type="SMART" id="SM01005">
    <property type="entry name" value="Ala_racemase_C"/>
    <property type="match status" value="1"/>
</dbReference>
<dbReference type="FunFam" id="3.20.20.10:FF:000002">
    <property type="entry name" value="Alanine racemase"/>
    <property type="match status" value="1"/>
</dbReference>
<dbReference type="PANTHER" id="PTHR30511:SF0">
    <property type="entry name" value="ALANINE RACEMASE, CATABOLIC-RELATED"/>
    <property type="match status" value="1"/>
</dbReference>
<dbReference type="GO" id="GO:0030632">
    <property type="term" value="P:D-alanine biosynthetic process"/>
    <property type="evidence" value="ECO:0007669"/>
    <property type="project" value="UniProtKB-UniRule"/>
</dbReference>
<dbReference type="InterPro" id="IPR000821">
    <property type="entry name" value="Ala_racemase"/>
</dbReference>
<evidence type="ECO:0000256" key="4">
    <source>
        <dbReference type="HAMAP-Rule" id="MF_01201"/>
    </source>
</evidence>
<feature type="active site" description="Proton acceptor; specific for D-alanine" evidence="4">
    <location>
        <position position="38"/>
    </location>
</feature>
<evidence type="ECO:0000256" key="1">
    <source>
        <dbReference type="ARBA" id="ARBA00001933"/>
    </source>
</evidence>